<dbReference type="InterPro" id="IPR002065">
    <property type="entry name" value="TPX"/>
</dbReference>
<dbReference type="PROSITE" id="PS01265">
    <property type="entry name" value="TPX"/>
    <property type="match status" value="1"/>
</dbReference>
<evidence type="ECO:0000256" key="3">
    <source>
        <dbReference type="ARBA" id="ARBA00023002"/>
    </source>
</evidence>
<reference evidence="9 11" key="2">
    <citation type="submission" date="2017-02" db="EMBL/GenBank/DDBJ databases">
        <authorList>
            <person name="Peterson S.W."/>
        </authorList>
    </citation>
    <scope>NUCLEOTIDE SEQUENCE [LARGE SCALE GENOMIC DNA]</scope>
    <source>
        <strain evidence="9 11">ATCC 700135</strain>
    </source>
</reference>
<dbReference type="HAMAP" id="MF_00269">
    <property type="entry name" value="Tpx"/>
    <property type="match status" value="1"/>
</dbReference>
<dbReference type="EMBL" id="JQJD01000047">
    <property type="protein sequence ID" value="KGN79724.1"/>
    <property type="molecule type" value="Genomic_DNA"/>
</dbReference>
<dbReference type="STRING" id="36874.HQ34_05455"/>
<dbReference type="SUPFAM" id="SSF52833">
    <property type="entry name" value="Thioredoxin-like"/>
    <property type="match status" value="1"/>
</dbReference>
<evidence type="ECO:0000313" key="11">
    <source>
        <dbReference type="Proteomes" id="UP000189956"/>
    </source>
</evidence>
<keyword evidence="1 6" id="KW-0575">Peroxidase</keyword>
<accession>A0A099WXM4</accession>
<dbReference type="EC" id="1.11.1.24" evidence="6"/>
<keyword evidence="10" id="KW-1185">Reference proteome</keyword>
<keyword evidence="3 6" id="KW-0560">Oxidoreductase</keyword>
<evidence type="ECO:0000256" key="5">
    <source>
        <dbReference type="ARBA" id="ARBA00023284"/>
    </source>
</evidence>
<keyword evidence="2 6" id="KW-0049">Antioxidant</keyword>
<gene>
    <name evidence="6 8" type="primary">tpx</name>
    <name evidence="8" type="ORF">HQ35_06875</name>
    <name evidence="9" type="ORF">SAMN02745205_00025</name>
</gene>
<evidence type="ECO:0000313" key="10">
    <source>
        <dbReference type="Proteomes" id="UP000030125"/>
    </source>
</evidence>
<evidence type="ECO:0000259" key="7">
    <source>
        <dbReference type="PROSITE" id="PS51352"/>
    </source>
</evidence>
<name>A0A099WXM4_PORCN</name>
<evidence type="ECO:0000313" key="9">
    <source>
        <dbReference type="EMBL" id="SJZ30837.1"/>
    </source>
</evidence>
<dbReference type="NCBIfam" id="NF001808">
    <property type="entry name" value="PRK00522.1"/>
    <property type="match status" value="1"/>
</dbReference>
<reference evidence="8 10" key="1">
    <citation type="submission" date="2014-08" db="EMBL/GenBank/DDBJ databases">
        <title>Porphyromonas cangingivalis strain:COT-109_OH1386 Genome sequencing.</title>
        <authorList>
            <person name="Wallis C."/>
            <person name="Deusch O."/>
            <person name="O'Flynn C."/>
            <person name="Davis I."/>
            <person name="Jospin G."/>
            <person name="Darling A.E."/>
            <person name="Coil D.A."/>
            <person name="Alexiev A."/>
            <person name="Horsfall A."/>
            <person name="Kirkwood N."/>
            <person name="Harris S."/>
            <person name="Eisen J.A."/>
        </authorList>
    </citation>
    <scope>NUCLEOTIDE SEQUENCE [LARGE SCALE GENOMIC DNA]</scope>
    <source>
        <strain evidence="10">COT-109 OH1386</strain>
        <strain evidence="8">COT-109_OH1386</strain>
    </source>
</reference>
<dbReference type="PANTHER" id="PTHR43110:SF1">
    <property type="entry name" value="THIOL PEROXIDASE"/>
    <property type="match status" value="1"/>
</dbReference>
<dbReference type="AlphaFoldDB" id="A0A099WXM4"/>
<evidence type="ECO:0000256" key="2">
    <source>
        <dbReference type="ARBA" id="ARBA00022862"/>
    </source>
</evidence>
<comment type="function">
    <text evidence="6">Thiol-specific peroxidase that catalyzes the reduction of hydrogen peroxide and organic hydroperoxides to water and alcohols, respectively. Plays a role in cell protection against oxidative stress by detoxifying peroxides.</text>
</comment>
<comment type="catalytic activity">
    <reaction evidence="6">
        <text>a hydroperoxide + [thioredoxin]-dithiol = an alcohol + [thioredoxin]-disulfide + H2O</text>
        <dbReference type="Rhea" id="RHEA:62620"/>
        <dbReference type="Rhea" id="RHEA-COMP:10698"/>
        <dbReference type="Rhea" id="RHEA-COMP:10700"/>
        <dbReference type="ChEBI" id="CHEBI:15377"/>
        <dbReference type="ChEBI" id="CHEBI:29950"/>
        <dbReference type="ChEBI" id="CHEBI:30879"/>
        <dbReference type="ChEBI" id="CHEBI:35924"/>
        <dbReference type="ChEBI" id="CHEBI:50058"/>
        <dbReference type="EC" id="1.11.1.24"/>
    </reaction>
</comment>
<evidence type="ECO:0000313" key="8">
    <source>
        <dbReference type="EMBL" id="KGN79724.1"/>
    </source>
</evidence>
<dbReference type="PANTHER" id="PTHR43110">
    <property type="entry name" value="THIOL PEROXIDASE"/>
    <property type="match status" value="1"/>
</dbReference>
<dbReference type="eggNOG" id="COG2077">
    <property type="taxonomic scope" value="Bacteria"/>
</dbReference>
<dbReference type="InterPro" id="IPR018219">
    <property type="entry name" value="Tpx_CS"/>
</dbReference>
<dbReference type="RefSeq" id="WP_025836475.1">
    <property type="nucleotide sequence ID" value="NZ_CALTZT010000011.1"/>
</dbReference>
<comment type="subunit">
    <text evidence="6">Homodimer.</text>
</comment>
<feature type="disulfide bond" description="Redox-active" evidence="6">
    <location>
        <begin position="60"/>
        <end position="94"/>
    </location>
</feature>
<dbReference type="Proteomes" id="UP000189956">
    <property type="component" value="Unassembled WGS sequence"/>
</dbReference>
<organism evidence="8 10">
    <name type="scientific">Porphyromonas cangingivalis</name>
    <dbReference type="NCBI Taxonomy" id="36874"/>
    <lineage>
        <taxon>Bacteria</taxon>
        <taxon>Pseudomonadati</taxon>
        <taxon>Bacteroidota</taxon>
        <taxon>Bacteroidia</taxon>
        <taxon>Bacteroidales</taxon>
        <taxon>Porphyromonadaceae</taxon>
        <taxon>Porphyromonas</taxon>
    </lineage>
</organism>
<dbReference type="InterPro" id="IPR050455">
    <property type="entry name" value="Tpx_Peroxidase_subfamily"/>
</dbReference>
<dbReference type="PROSITE" id="PS51352">
    <property type="entry name" value="THIOREDOXIN_2"/>
    <property type="match status" value="1"/>
</dbReference>
<feature type="active site" description="Cysteine sulfenic acid (-SOH) intermediate" evidence="6">
    <location>
        <position position="60"/>
    </location>
</feature>
<comment type="miscellaneous">
    <text evidence="6">The active site is a conserved redox-active cysteine residue, the peroxidatic cysteine (C(P)), which makes the nucleophilic attack on the peroxide substrate. The peroxide oxidizes the C(P)-SH to cysteine sulfenic acid (C(P)-SOH), which then reacts with another cysteine residue, the resolving cysteine (C(R)), to form a disulfide bridge. The disulfide is subsequently reduced by an appropriate electron donor to complete the catalytic cycle. In this atypical 2-Cys peroxiredoxin, C(R) is present in the same subunit to form an intramolecular disulfide. The disulfide is subsequently reduced by thioredoxin.</text>
</comment>
<proteinExistence type="inferred from homology"/>
<protein>
    <recommendedName>
        <fullName evidence="6">Thiol peroxidase</fullName>
        <shortName evidence="6">Tpx</shortName>
        <ecNumber evidence="6">1.11.1.24</ecNumber>
    </recommendedName>
    <alternativeName>
        <fullName evidence="6">Peroxiredoxin tpx</fullName>
        <shortName evidence="6">Prx</shortName>
    </alternativeName>
    <alternativeName>
        <fullName evidence="6">Thioredoxin peroxidase</fullName>
    </alternativeName>
    <alternativeName>
        <fullName evidence="6">Thioredoxin-dependent peroxiredoxin</fullName>
    </alternativeName>
</protein>
<dbReference type="Proteomes" id="UP000030125">
    <property type="component" value="Unassembled WGS sequence"/>
</dbReference>
<feature type="domain" description="Thioredoxin" evidence="7">
    <location>
        <begin position="18"/>
        <end position="165"/>
    </location>
</feature>
<dbReference type="Gene3D" id="3.40.30.10">
    <property type="entry name" value="Glutaredoxin"/>
    <property type="match status" value="1"/>
</dbReference>
<dbReference type="InterPro" id="IPR013766">
    <property type="entry name" value="Thioredoxin_domain"/>
</dbReference>
<dbReference type="CDD" id="cd03014">
    <property type="entry name" value="PRX_Atyp2cys"/>
    <property type="match status" value="1"/>
</dbReference>
<evidence type="ECO:0000256" key="6">
    <source>
        <dbReference type="HAMAP-Rule" id="MF_00269"/>
    </source>
</evidence>
<dbReference type="EMBL" id="FUWL01000003">
    <property type="protein sequence ID" value="SJZ30837.1"/>
    <property type="molecule type" value="Genomic_DNA"/>
</dbReference>
<keyword evidence="5 6" id="KW-0676">Redox-active center</keyword>
<dbReference type="Pfam" id="PF08534">
    <property type="entry name" value="Redoxin"/>
    <property type="match status" value="1"/>
</dbReference>
<keyword evidence="4 6" id="KW-1015">Disulfide bond</keyword>
<dbReference type="InterPro" id="IPR013740">
    <property type="entry name" value="Redoxin"/>
</dbReference>
<comment type="similarity">
    <text evidence="6">Belongs to the peroxiredoxin family. Tpx subfamily.</text>
</comment>
<dbReference type="OrthoDB" id="9781543at2"/>
<dbReference type="GO" id="GO:0008379">
    <property type="term" value="F:thioredoxin peroxidase activity"/>
    <property type="evidence" value="ECO:0007669"/>
    <property type="project" value="UniProtKB-UniRule"/>
</dbReference>
<evidence type="ECO:0000256" key="1">
    <source>
        <dbReference type="ARBA" id="ARBA00022559"/>
    </source>
</evidence>
<sequence length="165" mass="17306">MATVTLQGNPINISGNLPAKGAEAPCFTAVKTDLSEVSLSDLKGKRVILNIFPSVDTGICAKSVREFNARAASLDNTVVLCLSKDLPFALGRFCGAEGLDKVVPASLFRYPAFEANYGVGMVDGPLAGLLARSVVVVDTDGKVLHSELVPEIAQEPDYEAALAVL</sequence>
<evidence type="ECO:0000256" key="4">
    <source>
        <dbReference type="ARBA" id="ARBA00023157"/>
    </source>
</evidence>
<dbReference type="InterPro" id="IPR036249">
    <property type="entry name" value="Thioredoxin-like_sf"/>
</dbReference>